<feature type="transmembrane region" description="Helical" evidence="1">
    <location>
        <begin position="58"/>
        <end position="76"/>
    </location>
</feature>
<keyword evidence="1" id="KW-0812">Transmembrane</keyword>
<keyword evidence="1" id="KW-0472">Membrane</keyword>
<proteinExistence type="predicted"/>
<feature type="transmembrane region" description="Helical" evidence="1">
    <location>
        <begin position="88"/>
        <end position="111"/>
    </location>
</feature>
<accession>A0A6J6ZW73</accession>
<organism evidence="3">
    <name type="scientific">freshwater metagenome</name>
    <dbReference type="NCBI Taxonomy" id="449393"/>
    <lineage>
        <taxon>unclassified sequences</taxon>
        <taxon>metagenomes</taxon>
        <taxon>ecological metagenomes</taxon>
    </lineage>
</organism>
<keyword evidence="1" id="KW-1133">Transmembrane helix</keyword>
<evidence type="ECO:0000256" key="1">
    <source>
        <dbReference type="SAM" id="Phobius"/>
    </source>
</evidence>
<dbReference type="EMBL" id="CAFABD010000068">
    <property type="protein sequence ID" value="CAB4824530.1"/>
    <property type="molecule type" value="Genomic_DNA"/>
</dbReference>
<dbReference type="Gene3D" id="3.30.565.10">
    <property type="entry name" value="Histidine kinase-like ATPase, C-terminal domain"/>
    <property type="match status" value="1"/>
</dbReference>
<protein>
    <submittedName>
        <fullName evidence="3">Unannotated protein</fullName>
    </submittedName>
</protein>
<gene>
    <name evidence="2" type="ORF">UFOPK1438_00375</name>
    <name evidence="3" type="ORF">UFOPK3166_00556</name>
</gene>
<feature type="transmembrane region" description="Helical" evidence="1">
    <location>
        <begin position="273"/>
        <end position="293"/>
    </location>
</feature>
<dbReference type="AlphaFoldDB" id="A0A6J6ZW73"/>
<dbReference type="EMBL" id="CAEZSM010000032">
    <property type="protein sequence ID" value="CAB4539184.1"/>
    <property type="molecule type" value="Genomic_DNA"/>
</dbReference>
<feature type="transmembrane region" description="Helical" evidence="1">
    <location>
        <begin position="26"/>
        <end position="46"/>
    </location>
</feature>
<dbReference type="InterPro" id="IPR036890">
    <property type="entry name" value="HATPase_C_sf"/>
</dbReference>
<evidence type="ECO:0000313" key="3">
    <source>
        <dbReference type="EMBL" id="CAB4824530.1"/>
    </source>
</evidence>
<name>A0A6J6ZW73_9ZZZZ</name>
<reference evidence="3" key="1">
    <citation type="submission" date="2020-05" db="EMBL/GenBank/DDBJ databases">
        <authorList>
            <person name="Chiriac C."/>
            <person name="Salcher M."/>
            <person name="Ghai R."/>
            <person name="Kavagutti S V."/>
        </authorList>
    </citation>
    <scope>NUCLEOTIDE SEQUENCE</scope>
</reference>
<feature type="transmembrane region" description="Helical" evidence="1">
    <location>
        <begin position="250"/>
        <end position="267"/>
    </location>
</feature>
<feature type="transmembrane region" description="Helical" evidence="1">
    <location>
        <begin position="305"/>
        <end position="324"/>
    </location>
</feature>
<feature type="transmembrane region" description="Helical" evidence="1">
    <location>
        <begin position="117"/>
        <end position="142"/>
    </location>
</feature>
<sequence>MVRLNTALKRIKNDVSPYTAFIQDKLVTWTAFWSTIPVSVITAVLFINPDKSNTEGLLTWTAIGLLSHASMAPFVHHLNKKGSRRTHFLMAFFLGALRGVVLNLIAPLFFVADPLPIYVRALNSGFAFLYYFVIISIIQGVWGKFEKDLREFLLVFASANSLTSGSTETTDIDDSERQDAIARLGKLLEDSISQESDGLTLRQQAQAIDRVIAKNIRPKSSQRWKTAELVWPQIHPWRVIKNSFFETKSPVMVVIIMILPLSILGGFSRASFFNALLLQIFAILMIFLICDFADRITHKFNQGIGFNNLLYLLLYIFLQSPIIYYSNYLLNLSSYPSLQNMVQIQVGTMAVAIALVVTGTMILSVYNSREEALIQLRKFLPEDKLQDILAAGQISNEQSDYAQYLHAEVQSQLTASKLLLLKAAESDFTAMSTETTRQVLARLELLKTPYEKKVARIPKVRLEELTQTWRGLTRIKMDLPPELETVSKNGEIISQLIEESVINAIRHGKAKNVKVTVWIEGDICKIEVQDDGKLKSTKKPGLGSTLFQVFAPDWKLKTNDAGTLATMSTPF</sequence>
<feature type="transmembrane region" description="Helical" evidence="1">
    <location>
        <begin position="344"/>
        <end position="366"/>
    </location>
</feature>
<dbReference type="SUPFAM" id="SSF55874">
    <property type="entry name" value="ATPase domain of HSP90 chaperone/DNA topoisomerase II/histidine kinase"/>
    <property type="match status" value="1"/>
</dbReference>
<evidence type="ECO:0000313" key="2">
    <source>
        <dbReference type="EMBL" id="CAB4539184.1"/>
    </source>
</evidence>